<protein>
    <recommendedName>
        <fullName evidence="3">DUF1573 domain-containing protein</fullName>
    </recommendedName>
</protein>
<organism evidence="1 2">
    <name type="scientific">Dyadobacter arcticus</name>
    <dbReference type="NCBI Taxonomy" id="1078754"/>
    <lineage>
        <taxon>Bacteria</taxon>
        <taxon>Pseudomonadati</taxon>
        <taxon>Bacteroidota</taxon>
        <taxon>Cytophagia</taxon>
        <taxon>Cytophagales</taxon>
        <taxon>Spirosomataceae</taxon>
        <taxon>Dyadobacter</taxon>
    </lineage>
</organism>
<keyword evidence="2" id="KW-1185">Reference proteome</keyword>
<sequence>MRKKSIFILFGVALIILGCSKVEKKDDAKQADAKMPVFALIDSSSYDFGSIQEGAVVEHDFRFRNDGEYPLILNNITSSCGCTTPEWPKEPIGPKETSSIKVRFDSKNKSGPQVKTITVYANTEPAYSELRLRGIVNAVPKPEMKN</sequence>
<evidence type="ECO:0000313" key="1">
    <source>
        <dbReference type="EMBL" id="NIJ51887.1"/>
    </source>
</evidence>
<accession>A0ABX0UFW3</accession>
<dbReference type="Gene3D" id="2.60.40.10">
    <property type="entry name" value="Immunoglobulins"/>
    <property type="match status" value="1"/>
</dbReference>
<dbReference type="PANTHER" id="PTHR37833:SF1">
    <property type="entry name" value="SIGNAL PEPTIDE PROTEIN"/>
    <property type="match status" value="1"/>
</dbReference>
<dbReference type="RefSeq" id="WP_167267826.1">
    <property type="nucleotide sequence ID" value="NZ_JAASQJ010000001.1"/>
</dbReference>
<gene>
    <name evidence="1" type="ORF">FHS68_001043</name>
</gene>
<dbReference type="EMBL" id="JAASQJ010000001">
    <property type="protein sequence ID" value="NIJ51887.1"/>
    <property type="molecule type" value="Genomic_DNA"/>
</dbReference>
<dbReference type="Pfam" id="PF07610">
    <property type="entry name" value="DUF1573"/>
    <property type="match status" value="1"/>
</dbReference>
<dbReference type="PROSITE" id="PS51257">
    <property type="entry name" value="PROKAR_LIPOPROTEIN"/>
    <property type="match status" value="1"/>
</dbReference>
<dbReference type="InterPro" id="IPR011467">
    <property type="entry name" value="DUF1573"/>
</dbReference>
<name>A0ABX0UFW3_9BACT</name>
<comment type="caution">
    <text evidence="1">The sequence shown here is derived from an EMBL/GenBank/DDBJ whole genome shotgun (WGS) entry which is preliminary data.</text>
</comment>
<dbReference type="PANTHER" id="PTHR37833">
    <property type="entry name" value="LIPOPROTEIN-RELATED"/>
    <property type="match status" value="1"/>
</dbReference>
<evidence type="ECO:0000313" key="2">
    <source>
        <dbReference type="Proteomes" id="UP001179181"/>
    </source>
</evidence>
<evidence type="ECO:0008006" key="3">
    <source>
        <dbReference type="Google" id="ProtNLM"/>
    </source>
</evidence>
<dbReference type="Proteomes" id="UP001179181">
    <property type="component" value="Unassembled WGS sequence"/>
</dbReference>
<proteinExistence type="predicted"/>
<reference evidence="1 2" key="1">
    <citation type="submission" date="2020-03" db="EMBL/GenBank/DDBJ databases">
        <title>Genomic Encyclopedia of Type Strains, Phase IV (KMG-IV): sequencing the most valuable type-strain genomes for metagenomic binning, comparative biology and taxonomic classification.</title>
        <authorList>
            <person name="Goeker M."/>
        </authorList>
    </citation>
    <scope>NUCLEOTIDE SEQUENCE [LARGE SCALE GENOMIC DNA]</scope>
    <source>
        <strain evidence="1 2">DSM 102865</strain>
    </source>
</reference>
<dbReference type="InterPro" id="IPR013783">
    <property type="entry name" value="Ig-like_fold"/>
</dbReference>